<dbReference type="AlphaFoldDB" id="A0A1W2ASD2"/>
<keyword evidence="1" id="KW-0812">Transmembrane</keyword>
<organism evidence="2 3">
    <name type="scientific">Kibdelosporangium aridum</name>
    <dbReference type="NCBI Taxonomy" id="2030"/>
    <lineage>
        <taxon>Bacteria</taxon>
        <taxon>Bacillati</taxon>
        <taxon>Actinomycetota</taxon>
        <taxon>Actinomycetes</taxon>
        <taxon>Pseudonocardiales</taxon>
        <taxon>Pseudonocardiaceae</taxon>
        <taxon>Kibdelosporangium</taxon>
    </lineage>
</organism>
<evidence type="ECO:0000313" key="3">
    <source>
        <dbReference type="Proteomes" id="UP000192674"/>
    </source>
</evidence>
<gene>
    <name evidence="2" type="ORF">SAMN05661093_01054</name>
</gene>
<evidence type="ECO:0000313" key="2">
    <source>
        <dbReference type="EMBL" id="SMC63351.1"/>
    </source>
</evidence>
<keyword evidence="1" id="KW-0472">Membrane</keyword>
<dbReference type="PANTHER" id="PTHR38441">
    <property type="entry name" value="INTEGRAL MEMBRANE PROTEIN-RELATED"/>
    <property type="match status" value="1"/>
</dbReference>
<protein>
    <submittedName>
        <fullName evidence="2">Uncharacterized membrane protein, DUF485 family</fullName>
    </submittedName>
</protein>
<reference evidence="2 3" key="1">
    <citation type="submission" date="2017-04" db="EMBL/GenBank/DDBJ databases">
        <authorList>
            <person name="Afonso C.L."/>
            <person name="Miller P.J."/>
            <person name="Scott M.A."/>
            <person name="Spackman E."/>
            <person name="Goraichik I."/>
            <person name="Dimitrov K.M."/>
            <person name="Suarez D.L."/>
            <person name="Swayne D.E."/>
        </authorList>
    </citation>
    <scope>NUCLEOTIDE SEQUENCE [LARGE SCALE GENOMIC DNA]</scope>
    <source>
        <strain evidence="2 3">DSM 43828</strain>
    </source>
</reference>
<sequence>MKTMPSFSRDHDFTEVDDGAPDFSAIARSPEFVRLRRRILWFVMPATLLFLMWYLSYVLLAAYAPEFMSQRVSDNITVGLLLGLSQFVTTVVIMLGYVRFAKRRIDPQTEQLRNRVDAVQ</sequence>
<dbReference type="EMBL" id="FWXV01000001">
    <property type="protein sequence ID" value="SMC63351.1"/>
    <property type="molecule type" value="Genomic_DNA"/>
</dbReference>
<feature type="transmembrane region" description="Helical" evidence="1">
    <location>
        <begin position="39"/>
        <end position="64"/>
    </location>
</feature>
<dbReference type="InterPro" id="IPR007436">
    <property type="entry name" value="DUF485"/>
</dbReference>
<evidence type="ECO:0000256" key="1">
    <source>
        <dbReference type="SAM" id="Phobius"/>
    </source>
</evidence>
<feature type="transmembrane region" description="Helical" evidence="1">
    <location>
        <begin position="76"/>
        <end position="98"/>
    </location>
</feature>
<accession>A0A1W2ASD2</accession>
<keyword evidence="3" id="KW-1185">Reference proteome</keyword>
<name>A0A1W2ASD2_KIBAR</name>
<keyword evidence="1" id="KW-1133">Transmembrane helix</keyword>
<proteinExistence type="predicted"/>
<dbReference type="Proteomes" id="UP000192674">
    <property type="component" value="Unassembled WGS sequence"/>
</dbReference>
<dbReference type="Pfam" id="PF04341">
    <property type="entry name" value="DUF485"/>
    <property type="match status" value="1"/>
</dbReference>
<dbReference type="RefSeq" id="WP_084424874.1">
    <property type="nucleotide sequence ID" value="NZ_FWXV01000001.1"/>
</dbReference>
<dbReference type="PANTHER" id="PTHR38441:SF1">
    <property type="entry name" value="MEMBRANE PROTEIN"/>
    <property type="match status" value="1"/>
</dbReference>